<keyword evidence="4" id="KW-1185">Reference proteome</keyword>
<keyword evidence="3" id="KW-0449">Lipoprotein</keyword>
<organism evidence="3 4">
    <name type="scientific">Catenulispora acidiphila (strain DSM 44928 / JCM 14897 / NBRC 102108 / NRRL B-24433 / ID139908)</name>
    <dbReference type="NCBI Taxonomy" id="479433"/>
    <lineage>
        <taxon>Bacteria</taxon>
        <taxon>Bacillati</taxon>
        <taxon>Actinomycetota</taxon>
        <taxon>Actinomycetes</taxon>
        <taxon>Catenulisporales</taxon>
        <taxon>Catenulisporaceae</taxon>
        <taxon>Catenulispora</taxon>
    </lineage>
</organism>
<dbReference type="InterPro" id="IPR006311">
    <property type="entry name" value="TAT_signal"/>
</dbReference>
<feature type="region of interest" description="Disordered" evidence="1">
    <location>
        <begin position="97"/>
        <end position="142"/>
    </location>
</feature>
<feature type="signal peptide" evidence="2">
    <location>
        <begin position="1"/>
        <end position="31"/>
    </location>
</feature>
<keyword evidence="2" id="KW-0732">Signal</keyword>
<dbReference type="KEGG" id="cai:Caci_7751"/>
<dbReference type="HOGENOM" id="CLU_104209_0_0_11"/>
<dbReference type="PROSITE" id="PS51318">
    <property type="entry name" value="TAT"/>
    <property type="match status" value="1"/>
</dbReference>
<dbReference type="EMBL" id="CP001700">
    <property type="protein sequence ID" value="ACU76575.1"/>
    <property type="molecule type" value="Genomic_DNA"/>
</dbReference>
<feature type="chain" id="PRO_5002982776" evidence="2">
    <location>
        <begin position="32"/>
        <end position="198"/>
    </location>
</feature>
<dbReference type="AlphaFoldDB" id="C7QDY7"/>
<dbReference type="eggNOG" id="ENOG5033KN2">
    <property type="taxonomic scope" value="Bacteria"/>
</dbReference>
<dbReference type="InParanoid" id="C7QDY7"/>
<evidence type="ECO:0000256" key="2">
    <source>
        <dbReference type="SAM" id="SignalP"/>
    </source>
</evidence>
<dbReference type="PROSITE" id="PS51257">
    <property type="entry name" value="PROKAR_LIPOPROTEIN"/>
    <property type="match status" value="1"/>
</dbReference>
<proteinExistence type="predicted"/>
<dbReference type="Proteomes" id="UP000000851">
    <property type="component" value="Chromosome"/>
</dbReference>
<accession>C7QDY7</accession>
<evidence type="ECO:0000313" key="4">
    <source>
        <dbReference type="Proteomes" id="UP000000851"/>
    </source>
</evidence>
<sequence length="198" mass="19282" precursor="true">MTWVPVKPTRRTLLAVTGVALLGGCASPAGKASSGSSPAKPVPAGQPDPVRDRVLAAEADLLARYDATLALPSVTADSALTAKLTAIRAEHAAHVTAIKQGYTPPSTPTPSSGSATPAPSPSTPSSPPTLSSPGATTWSPSATTDAKTAVSVLAGAEQDAAGARTTDILAADGATAMLLASIAASESGHAALLLGGSA</sequence>
<reference evidence="3 4" key="1">
    <citation type="journal article" date="2009" name="Stand. Genomic Sci.">
        <title>Complete genome sequence of Catenulispora acidiphila type strain (ID 139908).</title>
        <authorList>
            <person name="Copeland A."/>
            <person name="Lapidus A."/>
            <person name="Glavina Del Rio T."/>
            <person name="Nolan M."/>
            <person name="Lucas S."/>
            <person name="Chen F."/>
            <person name="Tice H."/>
            <person name="Cheng J.F."/>
            <person name="Bruce D."/>
            <person name="Goodwin L."/>
            <person name="Pitluck S."/>
            <person name="Mikhailova N."/>
            <person name="Pati A."/>
            <person name="Ivanova N."/>
            <person name="Mavromatis K."/>
            <person name="Chen A."/>
            <person name="Palaniappan K."/>
            <person name="Chain P."/>
            <person name="Land M."/>
            <person name="Hauser L."/>
            <person name="Chang Y.J."/>
            <person name="Jeffries C.D."/>
            <person name="Chertkov O."/>
            <person name="Brettin T."/>
            <person name="Detter J.C."/>
            <person name="Han C."/>
            <person name="Ali Z."/>
            <person name="Tindall B.J."/>
            <person name="Goker M."/>
            <person name="Bristow J."/>
            <person name="Eisen J.A."/>
            <person name="Markowitz V."/>
            <person name="Hugenholtz P."/>
            <person name="Kyrpides N.C."/>
            <person name="Klenk H.P."/>
        </authorList>
    </citation>
    <scope>NUCLEOTIDE SEQUENCE [LARGE SCALE GENOMIC DNA]</scope>
    <source>
        <strain evidence="4">DSM 44928 / JCM 14897 / NBRC 102108 / NRRL B-24433 / ID139908</strain>
    </source>
</reference>
<gene>
    <name evidence="3" type="ordered locus">Caci_7751</name>
</gene>
<evidence type="ECO:0000313" key="3">
    <source>
        <dbReference type="EMBL" id="ACU76575.1"/>
    </source>
</evidence>
<feature type="compositionally biased region" description="Pro residues" evidence="1">
    <location>
        <begin position="118"/>
        <end position="127"/>
    </location>
</feature>
<name>C7QDY7_CATAD</name>
<dbReference type="STRING" id="479433.Caci_7751"/>
<feature type="region of interest" description="Disordered" evidence="1">
    <location>
        <begin position="27"/>
        <end position="50"/>
    </location>
</feature>
<feature type="compositionally biased region" description="Low complexity" evidence="1">
    <location>
        <begin position="27"/>
        <end position="39"/>
    </location>
</feature>
<protein>
    <submittedName>
        <fullName evidence="3">Lipoprotein</fullName>
    </submittedName>
</protein>
<evidence type="ECO:0000256" key="1">
    <source>
        <dbReference type="SAM" id="MobiDB-lite"/>
    </source>
</evidence>
<feature type="compositionally biased region" description="Low complexity" evidence="1">
    <location>
        <begin position="128"/>
        <end position="137"/>
    </location>
</feature>